<dbReference type="EMBL" id="QSRJ01000013">
    <property type="protein sequence ID" value="RGL08080.1"/>
    <property type="molecule type" value="Genomic_DNA"/>
</dbReference>
<sequence length="274" mass="30570">MANAENRTFNLPAEALAALSRLVEPATKDALDAIAEDIATCENLYRAIMDRGGQLSEDEAVFAKAFLEEVISLEGEHAGDAACTLGALHYSGSITPDGEPDYERAFELYSTGAALGNTQALVNLGYCHQYGRSVPVSPKDAFECFQRAAFTTNMPEAIYKLGDMYERGCYVERDSELAFGLYRKAFLLIQDNPDEAPEIKASVCHRVADHIAADDTEDEPVAERRERLLTALELYQSAERDYYRAIGAGAYYYDRRLDEVIAAEERMRTEFLRR</sequence>
<comment type="caution">
    <text evidence="1">The sequence shown here is derived from an EMBL/GenBank/DDBJ whole genome shotgun (WGS) entry which is preliminary data.</text>
</comment>
<dbReference type="PANTHER" id="PTHR43628">
    <property type="entry name" value="ACTIVATOR OF C KINASE PROTEIN 1-RELATED"/>
    <property type="match status" value="1"/>
</dbReference>
<evidence type="ECO:0000313" key="1">
    <source>
        <dbReference type="EMBL" id="RGL08080.1"/>
    </source>
</evidence>
<dbReference type="Pfam" id="PF08238">
    <property type="entry name" value="Sel1"/>
    <property type="match status" value="3"/>
</dbReference>
<reference evidence="1 2" key="1">
    <citation type="submission" date="2018-08" db="EMBL/GenBank/DDBJ databases">
        <title>A genome reference for cultivated species of the human gut microbiota.</title>
        <authorList>
            <person name="Zou Y."/>
            <person name="Xue W."/>
            <person name="Luo G."/>
        </authorList>
    </citation>
    <scope>NUCLEOTIDE SEQUENCE [LARGE SCALE GENOMIC DNA]</scope>
    <source>
        <strain evidence="1 2">TF08-14</strain>
    </source>
</reference>
<dbReference type="Gene3D" id="1.25.40.10">
    <property type="entry name" value="Tetratricopeptide repeat domain"/>
    <property type="match status" value="1"/>
</dbReference>
<dbReference type="SUPFAM" id="SSF81901">
    <property type="entry name" value="HCP-like"/>
    <property type="match status" value="1"/>
</dbReference>
<protein>
    <submittedName>
        <fullName evidence="1">Sel1 repeat family protein</fullName>
    </submittedName>
</protein>
<dbReference type="SMART" id="SM00671">
    <property type="entry name" value="SEL1"/>
    <property type="match status" value="3"/>
</dbReference>
<dbReference type="InterPro" id="IPR006597">
    <property type="entry name" value="Sel1-like"/>
</dbReference>
<gene>
    <name evidence="1" type="ORF">DXC81_09775</name>
</gene>
<proteinExistence type="predicted"/>
<dbReference type="AlphaFoldDB" id="A0A3E4QPG9"/>
<accession>A0A3E4QPG9</accession>
<dbReference type="PANTHER" id="PTHR43628:SF1">
    <property type="entry name" value="CHITIN SYNTHASE REGULATORY FACTOR 2-RELATED"/>
    <property type="match status" value="1"/>
</dbReference>
<evidence type="ECO:0000313" key="2">
    <source>
        <dbReference type="Proteomes" id="UP000260943"/>
    </source>
</evidence>
<dbReference type="GeneID" id="62759935"/>
<dbReference type="InterPro" id="IPR052945">
    <property type="entry name" value="Mitotic_Regulator"/>
</dbReference>
<dbReference type="Proteomes" id="UP000260943">
    <property type="component" value="Unassembled WGS sequence"/>
</dbReference>
<dbReference type="RefSeq" id="WP_009141647.1">
    <property type="nucleotide sequence ID" value="NZ_CABKQG010000005.1"/>
</dbReference>
<name>A0A3E4QPG9_9ACTN</name>
<organism evidence="1 2">
    <name type="scientific">Collinsella tanakaei</name>
    <dbReference type="NCBI Taxonomy" id="626935"/>
    <lineage>
        <taxon>Bacteria</taxon>
        <taxon>Bacillati</taxon>
        <taxon>Actinomycetota</taxon>
        <taxon>Coriobacteriia</taxon>
        <taxon>Coriobacteriales</taxon>
        <taxon>Coriobacteriaceae</taxon>
        <taxon>Collinsella</taxon>
    </lineage>
</organism>
<dbReference type="InterPro" id="IPR011990">
    <property type="entry name" value="TPR-like_helical_dom_sf"/>
</dbReference>